<name>A0A5N7JRJ0_9PSED</name>
<sequence length="367" mass="42136">MTIRAILSGRNVDLELASYSENGFKLIDSQGFYDDVLLSTPLHLDTAFDEKKFDVFFLAKKDILESDIFQVYDETRKVRIGWCIPVNALDSTDHDFSSDTHFQKYAFSAIKSALMSIDDSIFTKELDIGSNFQIRLVDIFHSDTAILIISRETLTVDRAFQIECAMPSLIRHGYVRLSNISPDEITLSGIRPENSKIQLKLISSDLGNHQVIDSLLHSAFAYETKAILCFFYLYQIFELLLEEIYQSEQLKIVNDLITAAGDSSKAKDALEKAQKISSEKKRIALLANVYSKSQGKLSNLKISCNALLKTIGRNEGKNFEEYFYSIRNFIFHQYRDFPIDKEQLLREVIYDVRDWLPDMLCSFRKPT</sequence>
<reference evidence="1 2" key="1">
    <citation type="submission" date="2019-09" db="EMBL/GenBank/DDBJ databases">
        <title>The draft genomes of Allium pathogen Pseudomonas sp.</title>
        <authorList>
            <person name="Fujikawa T."/>
            <person name="Sawada H."/>
        </authorList>
    </citation>
    <scope>NUCLEOTIDE SEQUENCE [LARGE SCALE GENOMIC DNA]</scope>
    <source>
        <strain evidence="1 2">MAFF 730085</strain>
    </source>
</reference>
<accession>A0A5N7JRJ0</accession>
<dbReference type="EMBL" id="VUBA01000045">
    <property type="protein sequence ID" value="MPQ83999.1"/>
    <property type="molecule type" value="Genomic_DNA"/>
</dbReference>
<dbReference type="Proteomes" id="UP000325438">
    <property type="component" value="Unassembled WGS sequence"/>
</dbReference>
<proteinExistence type="predicted"/>
<organism evidence="1 2">
    <name type="scientific">Pseudomonas kitaguniensis</name>
    <dbReference type="NCBI Taxonomy" id="2607908"/>
    <lineage>
        <taxon>Bacteria</taxon>
        <taxon>Pseudomonadati</taxon>
        <taxon>Pseudomonadota</taxon>
        <taxon>Gammaproteobacteria</taxon>
        <taxon>Pseudomonadales</taxon>
        <taxon>Pseudomonadaceae</taxon>
        <taxon>Pseudomonas</taxon>
    </lineage>
</organism>
<evidence type="ECO:0000313" key="1">
    <source>
        <dbReference type="EMBL" id="MPQ83999.1"/>
    </source>
</evidence>
<dbReference type="AlphaFoldDB" id="A0A5N7JRJ0"/>
<comment type="caution">
    <text evidence="1">The sequence shown here is derived from an EMBL/GenBank/DDBJ whole genome shotgun (WGS) entry which is preliminary data.</text>
</comment>
<evidence type="ECO:0000313" key="2">
    <source>
        <dbReference type="Proteomes" id="UP000325438"/>
    </source>
</evidence>
<gene>
    <name evidence="1" type="ORF">F0170_08405</name>
</gene>
<protein>
    <submittedName>
        <fullName evidence="1">Uncharacterized protein</fullName>
    </submittedName>
</protein>
<dbReference type="RefSeq" id="WP_152749104.1">
    <property type="nucleotide sequence ID" value="NZ_VUBA01000045.1"/>
</dbReference>